<comment type="caution">
    <text evidence="1">The sequence shown here is derived from an EMBL/GenBank/DDBJ whole genome shotgun (WGS) entry which is preliminary data.</text>
</comment>
<proteinExistence type="predicted"/>
<evidence type="ECO:0000313" key="2">
    <source>
        <dbReference type="Proteomes" id="UP000663882"/>
    </source>
</evidence>
<dbReference type="EMBL" id="CAJNOO010015493">
    <property type="protein sequence ID" value="CAF1518376.1"/>
    <property type="molecule type" value="Genomic_DNA"/>
</dbReference>
<gene>
    <name evidence="1" type="ORF">RFH988_LOCUS39248</name>
</gene>
<dbReference type="AlphaFoldDB" id="A0A815UEE7"/>
<organism evidence="1 2">
    <name type="scientific">Rotaria sordida</name>
    <dbReference type="NCBI Taxonomy" id="392033"/>
    <lineage>
        <taxon>Eukaryota</taxon>
        <taxon>Metazoa</taxon>
        <taxon>Spiralia</taxon>
        <taxon>Gnathifera</taxon>
        <taxon>Rotifera</taxon>
        <taxon>Eurotatoria</taxon>
        <taxon>Bdelloidea</taxon>
        <taxon>Philodinida</taxon>
        <taxon>Philodinidae</taxon>
        <taxon>Rotaria</taxon>
    </lineage>
</organism>
<reference evidence="1" key="1">
    <citation type="submission" date="2021-02" db="EMBL/GenBank/DDBJ databases">
        <authorList>
            <person name="Nowell W R."/>
        </authorList>
    </citation>
    <scope>NUCLEOTIDE SEQUENCE</scope>
</reference>
<protein>
    <submittedName>
        <fullName evidence="1">Uncharacterized protein</fullName>
    </submittedName>
</protein>
<dbReference type="Proteomes" id="UP000663882">
    <property type="component" value="Unassembled WGS sequence"/>
</dbReference>
<accession>A0A815UEE7</accession>
<feature type="non-terminal residue" evidence="1">
    <location>
        <position position="20"/>
    </location>
</feature>
<sequence length="20" mass="2313">MGRQPIRSLLIPIRVSSLYI</sequence>
<name>A0A815UEE7_9BILA</name>
<evidence type="ECO:0000313" key="1">
    <source>
        <dbReference type="EMBL" id="CAF1518376.1"/>
    </source>
</evidence>